<name>A0ABP5THD3_9ACTN</name>
<dbReference type="EMBL" id="BAAARV010000029">
    <property type="protein sequence ID" value="GAA2349818.1"/>
    <property type="molecule type" value="Genomic_DNA"/>
</dbReference>
<accession>A0ABP5THD3</accession>
<organism evidence="1 2">
    <name type="scientific">Dactylosporangium salmoneum</name>
    <dbReference type="NCBI Taxonomy" id="53361"/>
    <lineage>
        <taxon>Bacteria</taxon>
        <taxon>Bacillati</taxon>
        <taxon>Actinomycetota</taxon>
        <taxon>Actinomycetes</taxon>
        <taxon>Micromonosporales</taxon>
        <taxon>Micromonosporaceae</taxon>
        <taxon>Dactylosporangium</taxon>
    </lineage>
</organism>
<reference evidence="2" key="1">
    <citation type="journal article" date="2019" name="Int. J. Syst. Evol. Microbiol.">
        <title>The Global Catalogue of Microorganisms (GCM) 10K type strain sequencing project: providing services to taxonomists for standard genome sequencing and annotation.</title>
        <authorList>
            <consortium name="The Broad Institute Genomics Platform"/>
            <consortium name="The Broad Institute Genome Sequencing Center for Infectious Disease"/>
            <person name="Wu L."/>
            <person name="Ma J."/>
        </authorList>
    </citation>
    <scope>NUCLEOTIDE SEQUENCE [LARGE SCALE GENOMIC DNA]</scope>
    <source>
        <strain evidence="2">JCM 3272</strain>
    </source>
</reference>
<evidence type="ECO:0000313" key="1">
    <source>
        <dbReference type="EMBL" id="GAA2349818.1"/>
    </source>
</evidence>
<proteinExistence type="predicted"/>
<evidence type="ECO:0000313" key="2">
    <source>
        <dbReference type="Proteomes" id="UP001501444"/>
    </source>
</evidence>
<comment type="caution">
    <text evidence="1">The sequence shown here is derived from an EMBL/GenBank/DDBJ whole genome shotgun (WGS) entry which is preliminary data.</text>
</comment>
<gene>
    <name evidence="1" type="ORF">GCM10010170_039070</name>
</gene>
<dbReference type="Proteomes" id="UP001501444">
    <property type="component" value="Unassembled WGS sequence"/>
</dbReference>
<protein>
    <submittedName>
        <fullName evidence="1">Uncharacterized protein</fullName>
    </submittedName>
</protein>
<sequence length="220" mass="24568">MPDVQVVTVCLPKATPSDQIATAAAALLAAHGITEAGPVAHFLTSTRRRKAKLVQPWGGTAAGGPVRLLDLARMRAEVSQQYGDLWQLWRQIVAGSPAARPWWHFYDRFTVNPDRYTWDHARHGFNSQPRVARMVTYNSHHNRLCDLPLEHLEAFEAGPQAYATYGWLQAVPCDRMLTLDGQILAPTGVRYTEHLEYLRQANEHIARLAGADLLVAIATR</sequence>
<dbReference type="RefSeq" id="WP_344613860.1">
    <property type="nucleotide sequence ID" value="NZ_BAAARV010000029.1"/>
</dbReference>
<keyword evidence="2" id="KW-1185">Reference proteome</keyword>